<sequence length="175" mass="20453">MTHGLKILIQMKMIIITNVINKSSQIPCNNGKKIKEGSEICHIFSSIGENFETQKRGRPRKNEKVETETQISMKETEIDYTQLCELTLKHIKSNKIDDPKLNDEEFIKQLKLVCIDGTWGTKDKTPFKAYLLEKLNETVIKFIHEQGHYGKDRLLRTMSQKYWGENFISIINRFC</sequence>
<reference evidence="2" key="2">
    <citation type="submission" date="2015-08" db="UniProtKB">
        <authorList>
            <consortium name="WormBaseParasite"/>
        </authorList>
    </citation>
    <scope>IDENTIFICATION</scope>
</reference>
<dbReference type="WBParaSite" id="SVE_1555900.1">
    <property type="protein sequence ID" value="SVE_1555900.1"/>
    <property type="gene ID" value="SVE_1555900"/>
</dbReference>
<protein>
    <submittedName>
        <fullName evidence="2">Integrase_H2C2 domain-containing protein</fullName>
    </submittedName>
</protein>
<dbReference type="Proteomes" id="UP000035680">
    <property type="component" value="Unassembled WGS sequence"/>
</dbReference>
<organism evidence="1 2">
    <name type="scientific">Strongyloides venezuelensis</name>
    <name type="common">Threadworm</name>
    <dbReference type="NCBI Taxonomy" id="75913"/>
    <lineage>
        <taxon>Eukaryota</taxon>
        <taxon>Metazoa</taxon>
        <taxon>Ecdysozoa</taxon>
        <taxon>Nematoda</taxon>
        <taxon>Chromadorea</taxon>
        <taxon>Rhabditida</taxon>
        <taxon>Tylenchina</taxon>
        <taxon>Panagrolaimomorpha</taxon>
        <taxon>Strongyloidoidea</taxon>
        <taxon>Strongyloididae</taxon>
        <taxon>Strongyloides</taxon>
    </lineage>
</organism>
<dbReference type="AlphaFoldDB" id="A0A0K0FTI1"/>
<keyword evidence="1" id="KW-1185">Reference proteome</keyword>
<proteinExistence type="predicted"/>
<accession>A0A0K0FTI1</accession>
<evidence type="ECO:0000313" key="2">
    <source>
        <dbReference type="WBParaSite" id="SVE_1555900.1"/>
    </source>
</evidence>
<name>A0A0K0FTI1_STRVS</name>
<dbReference type="STRING" id="75913.A0A0K0FTI1"/>
<reference evidence="1" key="1">
    <citation type="submission" date="2014-07" db="EMBL/GenBank/DDBJ databases">
        <authorList>
            <person name="Martin A.A"/>
            <person name="De Silva N."/>
        </authorList>
    </citation>
    <scope>NUCLEOTIDE SEQUENCE</scope>
</reference>
<evidence type="ECO:0000313" key="1">
    <source>
        <dbReference type="Proteomes" id="UP000035680"/>
    </source>
</evidence>